<organism evidence="3 4">
    <name type="scientific">Rhizobium leguminosarum</name>
    <dbReference type="NCBI Taxonomy" id="384"/>
    <lineage>
        <taxon>Bacteria</taxon>
        <taxon>Pseudomonadati</taxon>
        <taxon>Pseudomonadota</taxon>
        <taxon>Alphaproteobacteria</taxon>
        <taxon>Hyphomicrobiales</taxon>
        <taxon>Rhizobiaceae</taxon>
        <taxon>Rhizobium/Agrobacterium group</taxon>
        <taxon>Rhizobium</taxon>
    </lineage>
</organism>
<keyword evidence="1" id="KW-0732">Signal</keyword>
<dbReference type="Gene3D" id="2.60.40.3680">
    <property type="match status" value="1"/>
</dbReference>
<proteinExistence type="predicted"/>
<dbReference type="AlphaFoldDB" id="A0A1B1C3G2"/>
<dbReference type="EMBL" id="CP016286">
    <property type="protein sequence ID" value="ANP84318.1"/>
    <property type="molecule type" value="Genomic_DNA"/>
</dbReference>
<dbReference type="RefSeq" id="WP_065278991.1">
    <property type="nucleotide sequence ID" value="NZ_CP016286.1"/>
</dbReference>
<gene>
    <name evidence="3" type="ORF">BA011_00215</name>
</gene>
<feature type="chain" id="PRO_5008520534" description="DUF4424 domain-containing protein" evidence="1">
    <location>
        <begin position="25"/>
        <end position="336"/>
    </location>
</feature>
<feature type="signal peptide" evidence="1">
    <location>
        <begin position="1"/>
        <end position="24"/>
    </location>
</feature>
<dbReference type="Pfam" id="PF14415">
    <property type="entry name" value="DUF4424"/>
    <property type="match status" value="1"/>
</dbReference>
<evidence type="ECO:0000313" key="3">
    <source>
        <dbReference type="EMBL" id="ANP84318.1"/>
    </source>
</evidence>
<dbReference type="Proteomes" id="UP000092691">
    <property type="component" value="Chromosome"/>
</dbReference>
<evidence type="ECO:0000313" key="4">
    <source>
        <dbReference type="Proteomes" id="UP000092691"/>
    </source>
</evidence>
<accession>A0A1B1C3G2</accession>
<dbReference type="InterPro" id="IPR025538">
    <property type="entry name" value="DUF4424"/>
</dbReference>
<reference evidence="3 4" key="1">
    <citation type="submission" date="2016-06" db="EMBL/GenBank/DDBJ databases">
        <title>Microsymbionts genomes from the relict species Vavilovia formosa.</title>
        <authorList>
            <person name="Chirak E."/>
            <person name="Kimeklis A."/>
            <person name="Andronov E."/>
        </authorList>
    </citation>
    <scope>NUCLEOTIDE SEQUENCE [LARGE SCALE GENOMIC DNA]</scope>
    <source>
        <strain evidence="3 4">Vaf10</strain>
    </source>
</reference>
<evidence type="ECO:0000256" key="1">
    <source>
        <dbReference type="SAM" id="SignalP"/>
    </source>
</evidence>
<feature type="domain" description="DUF4424" evidence="2">
    <location>
        <begin position="24"/>
        <end position="327"/>
    </location>
</feature>
<protein>
    <recommendedName>
        <fullName evidence="2">DUF4424 domain-containing protein</fullName>
    </recommendedName>
</protein>
<name>A0A1B1C3G2_RHILE</name>
<sequence length="336" mass="36838">MLKLFTLPVAMGLVAAVIASPALANDTMAEVKTGGLIFAQSDDVSMAQEDLFISASEVRVDYVFENSSDKDVESLVAFPMPDITGQVDNNSAISDYDSDNFLHFSTVQDGSPITAKLQQRVVSLGIDVTDEFAKQGIPVLPYSQKTTEALAKLSETVRKDWIARGLVYPMGAGDATVDLVPLWTLRSTYWWRTTFPAKKKVSVAHRYKPAVGGTVAISFLENGEPKGERFEEYSRKYCLDGDFVRVAQQRAREAEAGGANYTESWISYVLSTGANWAGPIKRFQLTIDKGKPGSLISFCGSNVQKIGPTTFRMTSEDFDPAKDFDILILNPPETAQ</sequence>
<evidence type="ECO:0000259" key="2">
    <source>
        <dbReference type="Pfam" id="PF14415"/>
    </source>
</evidence>
<dbReference type="OrthoDB" id="7299818at2"/>